<sequence length="753" mass="88960">FKQEKQIILTDFNHIQSDNDTLKFTFEYNGSINANFCYLDIPYEMRQEKMQFAGNINIERIYHFQTPDYLLLTPENYWYPRPGTGYSNTDAGWQQAYFNRYNLQVKTLPGLTAVSQGNVSEKEGIYTFLSKYPMQNMTLAIGKYSRDSITVDSVTYSMYYIKENNPQFQYYTQIGDTLAGLIRDEQENIERKIHLTYPFDELNIVEVPGHFASFSRSWTQAQEMQQPEMVLFPEKGIYSDWFDINLRKQKHLKWSGRREISELEQEMRTFWDFTDEFTSLNTSQKYAISKLSISTSNRTYNPYYIYPQFYNFRYNIYSTRWPIAGRMIELFLENRFDDNENWQRENYGITNIEKCNIELSKRTFDEILADEKNRNLLNHFLLLKGYTLFSEAALNVGLINLRDSIFNIMKRQNFDNVNFENLLDSIELMSNTSFDNIIENWNKPSNLPQYIVGPPKLTRYFYEGDDYYEMEMYISNVSDYDGIIRIEIPHGELRPLETFEEEKKRINHNDRMLELKAHQTKKVVSQWNNIPGWINVHTLISGNLPNTVNHIERRHEKIYLNKETQEGDFVVNNTAFEVPGEIIVDNEDSLLFSVKSNVKGGYLSKLIDKQKENESKYRGFKWWRPPVDWTPIVGYGYHGEGIRSAMVIKNGNGESYATWKVPIPEPGHYDVFHYVFKNGEFKNGKQGEYYFKVKYDGEEEDAYIHLRGRSNGWEQLGTYFFNQDTIEIELKNNASGLRSITADAVKLVKREDY</sequence>
<evidence type="ECO:0000259" key="1">
    <source>
        <dbReference type="Pfam" id="PF25275"/>
    </source>
</evidence>
<dbReference type="InterPro" id="IPR033803">
    <property type="entry name" value="CBD-like_Golvesin-Xly"/>
</dbReference>
<dbReference type="Proteomes" id="UP000824112">
    <property type="component" value="Unassembled WGS sequence"/>
</dbReference>
<comment type="caution">
    <text evidence="2">The sequence shown here is derived from an EMBL/GenBank/DDBJ whole genome shotgun (WGS) entry which is preliminary data.</text>
</comment>
<feature type="non-terminal residue" evidence="2">
    <location>
        <position position="1"/>
    </location>
</feature>
<gene>
    <name evidence="2" type="ORF">IAB03_01905</name>
</gene>
<dbReference type="AlphaFoldDB" id="A0A9D1SC04"/>
<feature type="domain" description="Golvesin/Xly CBD-like" evidence="1">
    <location>
        <begin position="637"/>
        <end position="748"/>
    </location>
</feature>
<dbReference type="EMBL" id="DVNA01000042">
    <property type="protein sequence ID" value="HIU54545.1"/>
    <property type="molecule type" value="Genomic_DNA"/>
</dbReference>
<keyword evidence="2" id="KW-0456">Lyase</keyword>
<reference evidence="2" key="2">
    <citation type="journal article" date="2021" name="PeerJ">
        <title>Extensive microbial diversity within the chicken gut microbiome revealed by metagenomics and culture.</title>
        <authorList>
            <person name="Gilroy R."/>
            <person name="Ravi A."/>
            <person name="Getino M."/>
            <person name="Pursley I."/>
            <person name="Horton D.L."/>
            <person name="Alikhan N.F."/>
            <person name="Baker D."/>
            <person name="Gharbi K."/>
            <person name="Hall N."/>
            <person name="Watson M."/>
            <person name="Adriaenssens E.M."/>
            <person name="Foster-Nyarko E."/>
            <person name="Jarju S."/>
            <person name="Secka A."/>
            <person name="Antonio M."/>
            <person name="Oren A."/>
            <person name="Chaudhuri R.R."/>
            <person name="La Ragione R."/>
            <person name="Hildebrand F."/>
            <person name="Pallen M.J."/>
        </authorList>
    </citation>
    <scope>NUCLEOTIDE SEQUENCE</scope>
    <source>
        <strain evidence="2">CHK158-818</strain>
    </source>
</reference>
<evidence type="ECO:0000313" key="2">
    <source>
        <dbReference type="EMBL" id="HIU54545.1"/>
    </source>
</evidence>
<organism evidence="2 3">
    <name type="scientific">Candidatus Gallibacteroides avistercoris</name>
    <dbReference type="NCBI Taxonomy" id="2840833"/>
    <lineage>
        <taxon>Bacteria</taxon>
        <taxon>Pseudomonadati</taxon>
        <taxon>Bacteroidota</taxon>
        <taxon>Bacteroidia</taxon>
        <taxon>Bacteroidales</taxon>
        <taxon>Bacteroidaceae</taxon>
        <taxon>Bacteroidaceae incertae sedis</taxon>
        <taxon>Candidatus Gallibacteroides</taxon>
    </lineage>
</organism>
<dbReference type="Pfam" id="PF25275">
    <property type="entry name" value="Golvesin_C"/>
    <property type="match status" value="1"/>
</dbReference>
<accession>A0A9D1SC04</accession>
<reference evidence="2" key="1">
    <citation type="submission" date="2020-10" db="EMBL/GenBank/DDBJ databases">
        <authorList>
            <person name="Gilroy R."/>
        </authorList>
    </citation>
    <scope>NUCLEOTIDE SEQUENCE</scope>
    <source>
        <strain evidence="2">CHK158-818</strain>
    </source>
</reference>
<protein>
    <submittedName>
        <fullName evidence="2">Xanthan lyase</fullName>
    </submittedName>
</protein>
<name>A0A9D1SC04_9BACT</name>
<proteinExistence type="predicted"/>
<evidence type="ECO:0000313" key="3">
    <source>
        <dbReference type="Proteomes" id="UP000824112"/>
    </source>
</evidence>
<dbReference type="GO" id="GO:0016829">
    <property type="term" value="F:lyase activity"/>
    <property type="evidence" value="ECO:0007669"/>
    <property type="project" value="UniProtKB-KW"/>
</dbReference>